<proteinExistence type="predicted"/>
<feature type="domain" description="Glycosyltransferase 2-like" evidence="1">
    <location>
        <begin position="21"/>
        <end position="147"/>
    </location>
</feature>
<dbReference type="Proteomes" id="UP000260814">
    <property type="component" value="Unassembled WGS sequence"/>
</dbReference>
<dbReference type="EMBL" id="QSTW01000024">
    <property type="protein sequence ID" value="RGM86758.1"/>
    <property type="molecule type" value="Genomic_DNA"/>
</dbReference>
<comment type="caution">
    <text evidence="2">The sequence shown here is derived from an EMBL/GenBank/DDBJ whole genome shotgun (WGS) entry which is preliminary data.</text>
</comment>
<dbReference type="Pfam" id="PF00535">
    <property type="entry name" value="Glycos_transf_2"/>
    <property type="match status" value="1"/>
</dbReference>
<dbReference type="AlphaFoldDB" id="A0A3E4Z4Y4"/>
<gene>
    <name evidence="2" type="ORF">DXB87_14535</name>
</gene>
<dbReference type="GO" id="GO:0016740">
    <property type="term" value="F:transferase activity"/>
    <property type="evidence" value="ECO:0007669"/>
    <property type="project" value="UniProtKB-KW"/>
</dbReference>
<accession>A0A3E4Z4Y4</accession>
<keyword evidence="2" id="KW-0808">Transferase</keyword>
<organism evidence="2 3">
    <name type="scientific">Phocaeicola plebeius</name>
    <dbReference type="NCBI Taxonomy" id="310297"/>
    <lineage>
        <taxon>Bacteria</taxon>
        <taxon>Pseudomonadati</taxon>
        <taxon>Bacteroidota</taxon>
        <taxon>Bacteroidia</taxon>
        <taxon>Bacteroidales</taxon>
        <taxon>Bacteroidaceae</taxon>
        <taxon>Phocaeicola</taxon>
    </lineage>
</organism>
<dbReference type="InterPro" id="IPR001173">
    <property type="entry name" value="Glyco_trans_2-like"/>
</dbReference>
<dbReference type="InterPro" id="IPR050834">
    <property type="entry name" value="Glycosyltransf_2"/>
</dbReference>
<evidence type="ECO:0000259" key="1">
    <source>
        <dbReference type="Pfam" id="PF00535"/>
    </source>
</evidence>
<dbReference type="PANTHER" id="PTHR43685:SF2">
    <property type="entry name" value="GLYCOSYLTRANSFERASE 2-LIKE DOMAIN-CONTAINING PROTEIN"/>
    <property type="match status" value="1"/>
</dbReference>
<dbReference type="SUPFAM" id="SSF53448">
    <property type="entry name" value="Nucleotide-diphospho-sugar transferases"/>
    <property type="match status" value="1"/>
</dbReference>
<protein>
    <submittedName>
        <fullName evidence="2">Glycosyltransferase</fullName>
    </submittedName>
</protein>
<evidence type="ECO:0000313" key="3">
    <source>
        <dbReference type="Proteomes" id="UP000260814"/>
    </source>
</evidence>
<reference evidence="2 3" key="1">
    <citation type="submission" date="2018-08" db="EMBL/GenBank/DDBJ databases">
        <title>A genome reference for cultivated species of the human gut microbiota.</title>
        <authorList>
            <person name="Zou Y."/>
            <person name="Xue W."/>
            <person name="Luo G."/>
        </authorList>
    </citation>
    <scope>NUCLEOTIDE SEQUENCE [LARGE SCALE GENOMIC DNA]</scope>
    <source>
        <strain evidence="2 3">OM06-2</strain>
    </source>
</reference>
<dbReference type="Gene3D" id="3.90.550.10">
    <property type="entry name" value="Spore Coat Polysaccharide Biosynthesis Protein SpsA, Chain A"/>
    <property type="match status" value="1"/>
</dbReference>
<dbReference type="PANTHER" id="PTHR43685">
    <property type="entry name" value="GLYCOSYLTRANSFERASE"/>
    <property type="match status" value="1"/>
</dbReference>
<evidence type="ECO:0000313" key="2">
    <source>
        <dbReference type="EMBL" id="RGM86758.1"/>
    </source>
</evidence>
<dbReference type="InterPro" id="IPR029044">
    <property type="entry name" value="Nucleotide-diphossugar_trans"/>
</dbReference>
<dbReference type="CDD" id="cd06433">
    <property type="entry name" value="GT_2_WfgS_like"/>
    <property type="match status" value="1"/>
</dbReference>
<sequence length="265" mass="30228">MDSKTNIKYNIMNTLTSPLISIIVATYNASACITQALESIINQSFQSWECIVQDGGSKDNTLSVLQKYASLDNRIKYYSEPDKGIFDALNKGIQKAQGQWIYVLGSDDILNPNAFTLINNYLNGENDIVYGKIEIVFPNKSTKIVSPKNIRSIRYMMIANHQSIIMKKALIDKLNGFNDAYKISADFDLVQRAYLLKSKFLEVDVCFAKFSYTGVSSHFSFKKQRDHYLICKRNKANSCPLLYHLFVEGKHILGFLHKKYIQKSI</sequence>
<name>A0A3E4Z4Y4_9BACT</name>